<feature type="compositionally biased region" description="Basic and acidic residues" evidence="1">
    <location>
        <begin position="679"/>
        <end position="707"/>
    </location>
</feature>
<dbReference type="InterPro" id="IPR015683">
    <property type="entry name" value="Ionotropic_Glu_rcpt"/>
</dbReference>
<feature type="compositionally biased region" description="Basic and acidic residues" evidence="1">
    <location>
        <begin position="820"/>
        <end position="845"/>
    </location>
</feature>
<feature type="transmembrane region" description="Helical" evidence="2">
    <location>
        <begin position="96"/>
        <end position="122"/>
    </location>
</feature>
<organism evidence="3 4">
    <name type="scientific">Cherax quadricarinatus</name>
    <name type="common">Australian red claw crayfish</name>
    <dbReference type="NCBI Taxonomy" id="27406"/>
    <lineage>
        <taxon>Eukaryota</taxon>
        <taxon>Metazoa</taxon>
        <taxon>Ecdysozoa</taxon>
        <taxon>Arthropoda</taxon>
        <taxon>Crustacea</taxon>
        <taxon>Multicrustacea</taxon>
        <taxon>Malacostraca</taxon>
        <taxon>Eumalacostraca</taxon>
        <taxon>Eucarida</taxon>
        <taxon>Decapoda</taxon>
        <taxon>Pleocyemata</taxon>
        <taxon>Astacidea</taxon>
        <taxon>Parastacoidea</taxon>
        <taxon>Parastacidae</taxon>
        <taxon>Cherax</taxon>
    </lineage>
</organism>
<comment type="caution">
    <text evidence="3">The sequence shown here is derived from an EMBL/GenBank/DDBJ whole genome shotgun (WGS) entry which is preliminary data.</text>
</comment>
<dbReference type="Gene3D" id="3.40.190.10">
    <property type="entry name" value="Periplasmic binding protein-like II"/>
    <property type="match status" value="2"/>
</dbReference>
<evidence type="ECO:0000313" key="4">
    <source>
        <dbReference type="Proteomes" id="UP001445076"/>
    </source>
</evidence>
<protein>
    <submittedName>
        <fullName evidence="3">Uncharacterized protein</fullName>
    </submittedName>
</protein>
<feature type="compositionally biased region" description="Basic and acidic residues" evidence="1">
    <location>
        <begin position="648"/>
        <end position="658"/>
    </location>
</feature>
<dbReference type="PANTHER" id="PTHR18966">
    <property type="entry name" value="IONOTROPIC GLUTAMATE RECEPTOR"/>
    <property type="match status" value="1"/>
</dbReference>
<evidence type="ECO:0000256" key="1">
    <source>
        <dbReference type="SAM" id="MobiDB-lite"/>
    </source>
</evidence>
<reference evidence="3 4" key="1">
    <citation type="journal article" date="2024" name="BMC Genomics">
        <title>Genome assembly of redclaw crayfish (Cherax quadricarinatus) provides insights into its immune adaptation and hypoxia tolerance.</title>
        <authorList>
            <person name="Liu Z."/>
            <person name="Zheng J."/>
            <person name="Li H."/>
            <person name="Fang K."/>
            <person name="Wang S."/>
            <person name="He J."/>
            <person name="Zhou D."/>
            <person name="Weng S."/>
            <person name="Chi M."/>
            <person name="Gu Z."/>
            <person name="He J."/>
            <person name="Li F."/>
            <person name="Wang M."/>
        </authorList>
    </citation>
    <scope>NUCLEOTIDE SEQUENCE [LARGE SCALE GENOMIC DNA]</scope>
    <source>
        <strain evidence="3">ZL_2023a</strain>
    </source>
</reference>
<dbReference type="AlphaFoldDB" id="A0AAW0XJP0"/>
<keyword evidence="2" id="KW-0472">Membrane</keyword>
<name>A0AAW0XJP0_CHEQU</name>
<keyword evidence="2" id="KW-1133">Transmembrane helix</keyword>
<feature type="compositionally biased region" description="Basic and acidic residues" evidence="1">
    <location>
        <begin position="631"/>
        <end position="641"/>
    </location>
</feature>
<dbReference type="EMBL" id="JARKIK010000034">
    <property type="protein sequence ID" value="KAK8740223.1"/>
    <property type="molecule type" value="Genomic_DNA"/>
</dbReference>
<keyword evidence="2" id="KW-0812">Transmembrane</keyword>
<dbReference type="SUPFAM" id="SSF53850">
    <property type="entry name" value="Periplasmic binding protein-like II"/>
    <property type="match status" value="1"/>
</dbReference>
<proteinExistence type="predicted"/>
<sequence length="882" mass="99922">MQTYTSTGALDMMVGDSAVLDYLRANDPGCTLATFGDHLVSDTFSIAMGKGFPLRVKINTILARYLASGHLDHLKHKWYGELPCFRISADIYKPQALEFSTVGGVFLMLTLGIGIGFFLLILEHVVYRYALPSLRTKPKESIWRNRNLMFFSQKLYKFINCVELVSPHHSAKELVNNLRTGQIMGLFQKSVKRKENEQRRRRKSKAQFFEMIQEIRRVQKAEKEDVVPMTITTTVTRDSKKWDSTPSQVPEVTPAPPSPFSSTIAASPAPITIDYIPGPDPREDSEGIIVVNSSLPLDSQEPEAAKDLLREEEVREEDYSSGIIILRVSDPEEVFEANSLNQQLEDTQAYRAAAEGSVRECEACSCSLQEGENNSRKTSGGCLNCLQRQDSTRQARRAAEGSCFPCSAASSVRESTLGDPYPVMAGTANGLRHRGSVPNPILQLPSPVLRLTKSPSVVPSPGIIRPSDPHGDVVWSTRSLDDIDDITGGATGEERYEGVRLVPLSQQAALRSSGSLQLVAALSPAGRERVNSDHLRHVTKADLWQLWQDSETQLRARLRQAESQRDALLRQLSKLPHRERAVQPEVSSEKWERRSLENVMGDVEGDTIELCDARKHALPAGDARLVAGGSRRGEEKSEMYRQRLSRMNNRERKGEEVRLMNIKGDVSTTPKRKKRQRSRSQDHLDARKSQDSSEEGIHYPKPEDRVGYPKYTRRRKRETSQDRRRGSEETDITPRHRAKSHRLIDTVTERTGPVESISGYCTTPLPLLHSLHQQSKTDAERSYGPLQSLPLDRREERIPFKSYEQMHLQTYCGDNRGKGCDTDMRSEDHRDEIERHKKMEEDKMPPRRRRTTYLSTTGHAESQHRRPKERHSTRELPEGRHR</sequence>
<evidence type="ECO:0000256" key="2">
    <source>
        <dbReference type="SAM" id="Phobius"/>
    </source>
</evidence>
<feature type="region of interest" description="Disordered" evidence="1">
    <location>
        <begin position="627"/>
        <end position="743"/>
    </location>
</feature>
<feature type="compositionally biased region" description="Basic and acidic residues" evidence="1">
    <location>
        <begin position="718"/>
        <end position="734"/>
    </location>
</feature>
<accession>A0AAW0XJP0</accession>
<dbReference type="Proteomes" id="UP001445076">
    <property type="component" value="Unassembled WGS sequence"/>
</dbReference>
<feature type="region of interest" description="Disordered" evidence="1">
    <location>
        <begin position="820"/>
        <end position="882"/>
    </location>
</feature>
<gene>
    <name evidence="3" type="ORF">OTU49_003109</name>
</gene>
<feature type="compositionally biased region" description="Basic and acidic residues" evidence="1">
    <location>
        <begin position="870"/>
        <end position="882"/>
    </location>
</feature>
<keyword evidence="4" id="KW-1185">Reference proteome</keyword>
<evidence type="ECO:0000313" key="3">
    <source>
        <dbReference type="EMBL" id="KAK8740223.1"/>
    </source>
</evidence>
<feature type="region of interest" description="Disordered" evidence="1">
    <location>
        <begin position="237"/>
        <end position="266"/>
    </location>
</feature>